<evidence type="ECO:0000313" key="3">
    <source>
        <dbReference type="RefSeq" id="XP_056692497.1"/>
    </source>
</evidence>
<dbReference type="Pfam" id="PF03004">
    <property type="entry name" value="Transposase_24"/>
    <property type="match status" value="1"/>
</dbReference>
<proteinExistence type="predicted"/>
<organism evidence="2 3">
    <name type="scientific">Spinacia oleracea</name>
    <name type="common">Spinach</name>
    <dbReference type="NCBI Taxonomy" id="3562"/>
    <lineage>
        <taxon>Eukaryota</taxon>
        <taxon>Viridiplantae</taxon>
        <taxon>Streptophyta</taxon>
        <taxon>Embryophyta</taxon>
        <taxon>Tracheophyta</taxon>
        <taxon>Spermatophyta</taxon>
        <taxon>Magnoliopsida</taxon>
        <taxon>eudicotyledons</taxon>
        <taxon>Gunneridae</taxon>
        <taxon>Pentapetalae</taxon>
        <taxon>Caryophyllales</taxon>
        <taxon>Chenopodiaceae</taxon>
        <taxon>Chenopodioideae</taxon>
        <taxon>Anserineae</taxon>
        <taxon>Spinacia</taxon>
    </lineage>
</organism>
<reference evidence="3" key="2">
    <citation type="submission" date="2025-08" db="UniProtKB">
        <authorList>
            <consortium name="RefSeq"/>
        </authorList>
    </citation>
    <scope>IDENTIFICATION</scope>
    <source>
        <tissue evidence="3">Leaf</tissue>
    </source>
</reference>
<dbReference type="RefSeq" id="XP_056692497.1">
    <property type="nucleotide sequence ID" value="XM_056836519.1"/>
</dbReference>
<feature type="region of interest" description="Disordered" evidence="1">
    <location>
        <begin position="141"/>
        <end position="193"/>
    </location>
</feature>
<feature type="region of interest" description="Disordered" evidence="1">
    <location>
        <begin position="59"/>
        <end position="87"/>
    </location>
</feature>
<protein>
    <submittedName>
        <fullName evidence="3">Uncharacterized protein isoform X3</fullName>
    </submittedName>
</protein>
<dbReference type="InterPro" id="IPR004252">
    <property type="entry name" value="Probable_transposase_24"/>
</dbReference>
<accession>A0ABM3RA64</accession>
<dbReference type="Proteomes" id="UP000813463">
    <property type="component" value="Chromosome 2"/>
</dbReference>
<name>A0ABM3RA64_SPIOL</name>
<reference evidence="2" key="1">
    <citation type="journal article" date="2021" name="Nat. Commun.">
        <title>Genomic analyses provide insights into spinach domestication and the genetic basis of agronomic traits.</title>
        <authorList>
            <person name="Cai X."/>
            <person name="Sun X."/>
            <person name="Xu C."/>
            <person name="Sun H."/>
            <person name="Wang X."/>
            <person name="Ge C."/>
            <person name="Zhang Z."/>
            <person name="Wang Q."/>
            <person name="Fei Z."/>
            <person name="Jiao C."/>
            <person name="Wang Q."/>
        </authorList>
    </citation>
    <scope>NUCLEOTIDE SEQUENCE [LARGE SCALE GENOMIC DNA]</scope>
    <source>
        <strain evidence="2">cv. Varoflay</strain>
    </source>
</reference>
<gene>
    <name evidence="3" type="primary">LOC110796777</name>
</gene>
<keyword evidence="2" id="KW-1185">Reference proteome</keyword>
<feature type="compositionally biased region" description="Polar residues" evidence="1">
    <location>
        <begin position="169"/>
        <end position="186"/>
    </location>
</feature>
<sequence length="193" mass="21474">MHNLGRKSYASLRYELQQEDPNKQEPSQTKVYKESRKRTHGRTYLTDNEKTREYIEKMNALESAQHGEGDNSKDPYSQVIPEPKRKSHVRLVGSGVTKNDLKKKKKRGSGLIFPEEMKADLVKQLMSSLATAILSQLQEANPGKNIVIPESLSTSSPRDASSAPHHVSEQNGQSTKTGATVSQVQGEKSGEEI</sequence>
<evidence type="ECO:0000313" key="2">
    <source>
        <dbReference type="Proteomes" id="UP000813463"/>
    </source>
</evidence>
<dbReference type="GeneID" id="110796777"/>
<feature type="region of interest" description="Disordered" evidence="1">
    <location>
        <begin position="1"/>
        <end position="41"/>
    </location>
</feature>
<evidence type="ECO:0000256" key="1">
    <source>
        <dbReference type="SAM" id="MobiDB-lite"/>
    </source>
</evidence>